<gene>
    <name evidence="2" type="ORF">O0S08_44405</name>
</gene>
<organism evidence="2 3">
    <name type="scientific">Nannocystis punicea</name>
    <dbReference type="NCBI Taxonomy" id="2995304"/>
    <lineage>
        <taxon>Bacteria</taxon>
        <taxon>Pseudomonadati</taxon>
        <taxon>Myxococcota</taxon>
        <taxon>Polyangia</taxon>
        <taxon>Nannocystales</taxon>
        <taxon>Nannocystaceae</taxon>
        <taxon>Nannocystis</taxon>
    </lineage>
</organism>
<dbReference type="PANTHER" id="PTHR37539">
    <property type="entry name" value="SECRETED PROTEIN-RELATED"/>
    <property type="match status" value="1"/>
</dbReference>
<feature type="domain" description="ER-bound oxygenase mpaB/mpaB'/Rubber oxygenase catalytic" evidence="1">
    <location>
        <begin position="101"/>
        <end position="332"/>
    </location>
</feature>
<keyword evidence="3" id="KW-1185">Reference proteome</keyword>
<evidence type="ECO:0000313" key="3">
    <source>
        <dbReference type="Proteomes" id="UP001164459"/>
    </source>
</evidence>
<evidence type="ECO:0000259" key="1">
    <source>
        <dbReference type="Pfam" id="PF09995"/>
    </source>
</evidence>
<name>A0ABY7H1V4_9BACT</name>
<dbReference type="EMBL" id="CP114040">
    <property type="protein sequence ID" value="WAS93254.1"/>
    <property type="molecule type" value="Genomic_DNA"/>
</dbReference>
<sequence length="390" mass="41696">MSAAPARVHNLPAARAQFGDLIGRLLPAFERADPLGDAAAAWLSTCPEGHAVFEAALVRPERAPEPVAALLESVAGLPEWVEPARLARASHLFSRAGVVGGFVLGLRSLVLGYAAPAGNKPLTFSGRLREAAPRRLAETARFVTAVCEPGGLLPGGEGRAIALRVRLMHAQVRRLLLATGRWNHAAWAVPINQHDMLATGLLFSHIYLDGLRLLGLQVGPDEADDYVHLWRLASWILGVDGDLVPDREPAARRLAECIFLTQGPPDADSRALTAALLQAPLQAARTPGERRLAAARVRLSGSICRHLIGHGLADALGVPSERHPFSVSLLASVFGGLDRLRAALPPIDASAVALGRRYWDLVVDVGLNGERPTYPMPDRLGRRPPPPDSL</sequence>
<dbReference type="Pfam" id="PF09995">
    <property type="entry name" value="MPAB_Lcp_cat"/>
    <property type="match status" value="1"/>
</dbReference>
<accession>A0ABY7H1V4</accession>
<reference evidence="2" key="1">
    <citation type="submission" date="2022-11" db="EMBL/GenBank/DDBJ databases">
        <title>Minimal conservation of predation-associated metabolite biosynthetic gene clusters underscores biosynthetic potential of Myxococcota including descriptions for ten novel species: Archangium lansinium sp. nov., Myxococcus landrumus sp. nov., Nannocystis bai.</title>
        <authorList>
            <person name="Ahearne A."/>
            <person name="Stevens C."/>
            <person name="Dowd S."/>
        </authorList>
    </citation>
    <scope>NUCLEOTIDE SEQUENCE</scope>
    <source>
        <strain evidence="2">Fl3</strain>
    </source>
</reference>
<dbReference type="RefSeq" id="WP_269035582.1">
    <property type="nucleotide sequence ID" value="NZ_CP114040.1"/>
</dbReference>
<dbReference type="InterPro" id="IPR018713">
    <property type="entry name" value="MPAB/Lcp_cat_dom"/>
</dbReference>
<dbReference type="PANTHER" id="PTHR37539:SF1">
    <property type="entry name" value="ER-BOUND OXYGENASE MPAB_MPAB'_RUBBER OXYGENASE CATALYTIC DOMAIN-CONTAINING PROTEIN"/>
    <property type="match status" value="1"/>
</dbReference>
<dbReference type="Proteomes" id="UP001164459">
    <property type="component" value="Chromosome"/>
</dbReference>
<protein>
    <submittedName>
        <fullName evidence="2">Oxygenase MpaB family protein</fullName>
    </submittedName>
</protein>
<evidence type="ECO:0000313" key="2">
    <source>
        <dbReference type="EMBL" id="WAS93254.1"/>
    </source>
</evidence>
<proteinExistence type="predicted"/>
<dbReference type="InterPro" id="IPR037473">
    <property type="entry name" value="Lcp-like"/>
</dbReference>